<keyword evidence="8 13" id="KW-0472">Membrane</keyword>
<feature type="transmembrane region" description="Helical" evidence="13">
    <location>
        <begin position="67"/>
        <end position="90"/>
    </location>
</feature>
<feature type="binding site" evidence="13">
    <location>
        <position position="74"/>
    </location>
    <ligand>
        <name>Na(+)</name>
        <dbReference type="ChEBI" id="CHEBI:29101"/>
        <note>structural</note>
    </ligand>
</feature>
<evidence type="ECO:0000256" key="12">
    <source>
        <dbReference type="ARBA" id="ARBA00049940"/>
    </source>
</evidence>
<accession>A0ABN2S0E7</accession>
<protein>
    <recommendedName>
        <fullName evidence="13">Fluoride-specific ion channel FluC</fullName>
    </recommendedName>
</protein>
<feature type="transmembrane region" description="Helical" evidence="13">
    <location>
        <begin position="102"/>
        <end position="126"/>
    </location>
</feature>
<organism evidence="14 15">
    <name type="scientific">Microbacterium pumilum</name>
    <dbReference type="NCBI Taxonomy" id="344165"/>
    <lineage>
        <taxon>Bacteria</taxon>
        <taxon>Bacillati</taxon>
        <taxon>Actinomycetota</taxon>
        <taxon>Actinomycetes</taxon>
        <taxon>Micrococcales</taxon>
        <taxon>Microbacteriaceae</taxon>
        <taxon>Microbacterium</taxon>
    </lineage>
</organism>
<evidence type="ECO:0000256" key="1">
    <source>
        <dbReference type="ARBA" id="ARBA00004651"/>
    </source>
</evidence>
<dbReference type="Proteomes" id="UP001500326">
    <property type="component" value="Unassembled WGS sequence"/>
</dbReference>
<keyword evidence="9 13" id="KW-0407">Ion channel</keyword>
<evidence type="ECO:0000256" key="13">
    <source>
        <dbReference type="HAMAP-Rule" id="MF_00454"/>
    </source>
</evidence>
<dbReference type="EMBL" id="BAAAOH010000001">
    <property type="protein sequence ID" value="GAA1978184.1"/>
    <property type="molecule type" value="Genomic_DNA"/>
</dbReference>
<dbReference type="InterPro" id="IPR003691">
    <property type="entry name" value="FluC"/>
</dbReference>
<keyword evidence="13" id="KW-0915">Sodium</keyword>
<evidence type="ECO:0000256" key="9">
    <source>
        <dbReference type="ARBA" id="ARBA00023303"/>
    </source>
</evidence>
<evidence type="ECO:0000256" key="6">
    <source>
        <dbReference type="ARBA" id="ARBA00022989"/>
    </source>
</evidence>
<evidence type="ECO:0000256" key="7">
    <source>
        <dbReference type="ARBA" id="ARBA00023065"/>
    </source>
</evidence>
<evidence type="ECO:0000256" key="2">
    <source>
        <dbReference type="ARBA" id="ARBA00022448"/>
    </source>
</evidence>
<comment type="similarity">
    <text evidence="10 13">Belongs to the fluoride channel Fluc/FEX (TC 1.A.43) family.</text>
</comment>
<evidence type="ECO:0000256" key="8">
    <source>
        <dbReference type="ARBA" id="ARBA00023136"/>
    </source>
</evidence>
<evidence type="ECO:0000256" key="10">
    <source>
        <dbReference type="ARBA" id="ARBA00035120"/>
    </source>
</evidence>
<feature type="binding site" evidence="13">
    <location>
        <position position="77"/>
    </location>
    <ligand>
        <name>Na(+)</name>
        <dbReference type="ChEBI" id="CHEBI:29101"/>
        <note>structural</note>
    </ligand>
</feature>
<evidence type="ECO:0000313" key="14">
    <source>
        <dbReference type="EMBL" id="GAA1978184.1"/>
    </source>
</evidence>
<gene>
    <name evidence="13" type="primary">fluC</name>
    <name evidence="13" type="synonym">crcB</name>
    <name evidence="14" type="ORF">GCM10009777_09160</name>
</gene>
<evidence type="ECO:0000313" key="15">
    <source>
        <dbReference type="Proteomes" id="UP001500326"/>
    </source>
</evidence>
<dbReference type="PANTHER" id="PTHR28259:SF16">
    <property type="entry name" value="FLUORIDE-SPECIFIC ION CHANNEL FLUC 2"/>
    <property type="match status" value="1"/>
</dbReference>
<keyword evidence="2 13" id="KW-0813">Transport</keyword>
<dbReference type="HAMAP" id="MF_00454">
    <property type="entry name" value="FluC"/>
    <property type="match status" value="1"/>
</dbReference>
<keyword evidence="3 13" id="KW-1003">Cell membrane</keyword>
<evidence type="ECO:0000256" key="11">
    <source>
        <dbReference type="ARBA" id="ARBA00035585"/>
    </source>
</evidence>
<reference evidence="14 15" key="1">
    <citation type="journal article" date="2019" name="Int. J. Syst. Evol. Microbiol.">
        <title>The Global Catalogue of Microorganisms (GCM) 10K type strain sequencing project: providing services to taxonomists for standard genome sequencing and annotation.</title>
        <authorList>
            <consortium name="The Broad Institute Genomics Platform"/>
            <consortium name="The Broad Institute Genome Sequencing Center for Infectious Disease"/>
            <person name="Wu L."/>
            <person name="Ma J."/>
        </authorList>
    </citation>
    <scope>NUCLEOTIDE SEQUENCE [LARGE SCALE GENOMIC DNA]</scope>
    <source>
        <strain evidence="14 15">JCM 14902</strain>
    </source>
</reference>
<comment type="caution">
    <text evidence="14">The sequence shown here is derived from an EMBL/GenBank/DDBJ whole genome shotgun (WGS) entry which is preliminary data.</text>
</comment>
<evidence type="ECO:0000256" key="3">
    <source>
        <dbReference type="ARBA" id="ARBA00022475"/>
    </source>
</evidence>
<evidence type="ECO:0000256" key="4">
    <source>
        <dbReference type="ARBA" id="ARBA00022692"/>
    </source>
</evidence>
<feature type="transmembrane region" description="Helical" evidence="13">
    <location>
        <begin position="35"/>
        <end position="61"/>
    </location>
</feature>
<comment type="catalytic activity">
    <reaction evidence="11">
        <text>fluoride(in) = fluoride(out)</text>
        <dbReference type="Rhea" id="RHEA:76159"/>
        <dbReference type="ChEBI" id="CHEBI:17051"/>
    </reaction>
    <physiologicalReaction direction="left-to-right" evidence="11">
        <dbReference type="Rhea" id="RHEA:76160"/>
    </physiologicalReaction>
</comment>
<proteinExistence type="inferred from homology"/>
<keyword evidence="6 13" id="KW-1133">Transmembrane helix</keyword>
<name>A0ABN2S0E7_9MICO</name>
<keyword evidence="7 13" id="KW-0406">Ion transport</keyword>
<keyword evidence="15" id="KW-1185">Reference proteome</keyword>
<feature type="transmembrane region" description="Helical" evidence="13">
    <location>
        <begin position="6"/>
        <end position="23"/>
    </location>
</feature>
<dbReference type="Pfam" id="PF02537">
    <property type="entry name" value="CRCB"/>
    <property type="match status" value="1"/>
</dbReference>
<dbReference type="RefSeq" id="WP_344058964.1">
    <property type="nucleotide sequence ID" value="NZ_BAAAOH010000001.1"/>
</dbReference>
<comment type="function">
    <text evidence="12 13">Fluoride-specific ion channel. Important for reducing fluoride concentration in the cell, thus reducing its toxicity.</text>
</comment>
<keyword evidence="5 13" id="KW-0479">Metal-binding</keyword>
<comment type="activity regulation">
    <text evidence="13">Na(+) is not transported, but it plays an essential structural role and its presence is essential for fluoride channel function.</text>
</comment>
<comment type="subcellular location">
    <subcellularLocation>
        <location evidence="1 13">Cell membrane</location>
        <topology evidence="1 13">Multi-pass membrane protein</topology>
    </subcellularLocation>
</comment>
<sequence length="129" mass="12330">MNVWVLLAAAAAGGVGAGLRFGVDALVMRGRREAFPLGILIVNVSGSLALGVLVGLGGAVVPAAATVVGTGLLGGYTTFSTVSVETVLLGERGRRRHAVVNVAGTLALSVGAAALGVLAGGAIAGLGAG</sequence>
<evidence type="ECO:0000256" key="5">
    <source>
        <dbReference type="ARBA" id="ARBA00022723"/>
    </source>
</evidence>
<dbReference type="PANTHER" id="PTHR28259">
    <property type="entry name" value="FLUORIDE EXPORT PROTEIN 1-RELATED"/>
    <property type="match status" value="1"/>
</dbReference>
<keyword evidence="4 13" id="KW-0812">Transmembrane</keyword>